<protein>
    <recommendedName>
        <fullName evidence="1">DUF7852 domain-containing protein</fullName>
    </recommendedName>
</protein>
<evidence type="ECO:0000313" key="3">
    <source>
        <dbReference type="Proteomes" id="UP000198625"/>
    </source>
</evidence>
<dbReference type="STRING" id="415015.SAMN05660462_00071"/>
<dbReference type="Proteomes" id="UP000198625">
    <property type="component" value="Unassembled WGS sequence"/>
</dbReference>
<dbReference type="InterPro" id="IPR057174">
    <property type="entry name" value="DUF7852"/>
</dbReference>
<name>A0A1H3JYX7_9FIRM</name>
<keyword evidence="3" id="KW-1185">Reference proteome</keyword>
<feature type="domain" description="DUF7852" evidence="1">
    <location>
        <begin position="25"/>
        <end position="111"/>
    </location>
</feature>
<organism evidence="2 3">
    <name type="scientific">Proteiniborus ethanoligenes</name>
    <dbReference type="NCBI Taxonomy" id="415015"/>
    <lineage>
        <taxon>Bacteria</taxon>
        <taxon>Bacillati</taxon>
        <taxon>Bacillota</taxon>
        <taxon>Clostridia</taxon>
        <taxon>Eubacteriales</taxon>
        <taxon>Proteiniborus</taxon>
    </lineage>
</organism>
<sequence>MSYTDNYQYGSKISYGKAATNSVVKTEANSICKPGKSICTDVTSSTLISAENYPVDLAPIVTGVVAKVPVVLAELTVQVNVDSIIELPEPAIEIKNIRKHLKITQCLLLQNTNMLFVKGFVRKNIDYSTLGCSNSKGICGDIKHCTIDVPFKFTTPVEFNGIEPAPIVNRTESEFQYFRERELFGPEFADKDKLLSGDLSEFNQTTTEYFNELPFCELISSRIVEFDEYLNPTKPHKTTVPFEERVFKNIEEKMVVFITLKILQKRQVAIGGC</sequence>
<gene>
    <name evidence="2" type="ORF">SAMN05660462_00071</name>
</gene>
<dbReference type="InterPro" id="IPR054845">
    <property type="entry name" value="Exosporium_prot_C"/>
</dbReference>
<dbReference type="NCBIfam" id="NF045794">
    <property type="entry name" value="CsxC_fam"/>
    <property type="match status" value="1"/>
</dbReference>
<reference evidence="2 3" key="1">
    <citation type="submission" date="2016-10" db="EMBL/GenBank/DDBJ databases">
        <authorList>
            <person name="de Groot N.N."/>
        </authorList>
    </citation>
    <scope>NUCLEOTIDE SEQUENCE [LARGE SCALE GENOMIC DNA]</scope>
    <source>
        <strain evidence="2 3">DSM 21650</strain>
    </source>
</reference>
<dbReference type="Pfam" id="PF25250">
    <property type="entry name" value="DUF7852"/>
    <property type="match status" value="1"/>
</dbReference>
<dbReference type="EMBL" id="FNQE01000001">
    <property type="protein sequence ID" value="SDY45160.1"/>
    <property type="molecule type" value="Genomic_DNA"/>
</dbReference>
<proteinExistence type="predicted"/>
<dbReference type="RefSeq" id="WP_244270424.1">
    <property type="nucleotide sequence ID" value="NZ_FNQE01000001.1"/>
</dbReference>
<dbReference type="AlphaFoldDB" id="A0A1H3JYX7"/>
<accession>A0A1H3JYX7</accession>
<evidence type="ECO:0000313" key="2">
    <source>
        <dbReference type="EMBL" id="SDY45160.1"/>
    </source>
</evidence>
<evidence type="ECO:0000259" key="1">
    <source>
        <dbReference type="Pfam" id="PF25250"/>
    </source>
</evidence>